<keyword evidence="1" id="KW-1133">Transmembrane helix</keyword>
<comment type="caution">
    <text evidence="3">The sequence shown here is derived from an EMBL/GenBank/DDBJ whole genome shotgun (WGS) entry which is preliminary data.</text>
</comment>
<evidence type="ECO:0000256" key="1">
    <source>
        <dbReference type="SAM" id="Phobius"/>
    </source>
</evidence>
<gene>
    <name evidence="3" type="ORF">GCM10007940_08700</name>
</gene>
<feature type="transmembrane region" description="Helical" evidence="1">
    <location>
        <begin position="132"/>
        <end position="149"/>
    </location>
</feature>
<proteinExistence type="predicted"/>
<feature type="transmembrane region" description="Helical" evidence="1">
    <location>
        <begin position="105"/>
        <end position="125"/>
    </location>
</feature>
<accession>A0AA37SM21</accession>
<evidence type="ECO:0000256" key="2">
    <source>
        <dbReference type="SAM" id="SignalP"/>
    </source>
</evidence>
<evidence type="ECO:0000313" key="4">
    <source>
        <dbReference type="Proteomes" id="UP001156666"/>
    </source>
</evidence>
<feature type="chain" id="PRO_5041377387" evidence="2">
    <location>
        <begin position="26"/>
        <end position="150"/>
    </location>
</feature>
<evidence type="ECO:0000313" key="3">
    <source>
        <dbReference type="EMBL" id="GLR16255.1"/>
    </source>
</evidence>
<keyword evidence="4" id="KW-1185">Reference proteome</keyword>
<dbReference type="EMBL" id="BSOH01000005">
    <property type="protein sequence ID" value="GLR16255.1"/>
    <property type="molecule type" value="Genomic_DNA"/>
</dbReference>
<reference evidence="3" key="2">
    <citation type="submission" date="2023-01" db="EMBL/GenBank/DDBJ databases">
        <title>Draft genome sequence of Portibacter lacus strain NBRC 108769.</title>
        <authorList>
            <person name="Sun Q."/>
            <person name="Mori K."/>
        </authorList>
    </citation>
    <scope>NUCLEOTIDE SEQUENCE</scope>
    <source>
        <strain evidence="3">NBRC 108769</strain>
    </source>
</reference>
<protein>
    <submittedName>
        <fullName evidence="3">Uncharacterized protein</fullName>
    </submittedName>
</protein>
<organism evidence="3 4">
    <name type="scientific">Portibacter lacus</name>
    <dbReference type="NCBI Taxonomy" id="1099794"/>
    <lineage>
        <taxon>Bacteria</taxon>
        <taxon>Pseudomonadati</taxon>
        <taxon>Bacteroidota</taxon>
        <taxon>Saprospiria</taxon>
        <taxon>Saprospirales</taxon>
        <taxon>Haliscomenobacteraceae</taxon>
        <taxon>Portibacter</taxon>
    </lineage>
</organism>
<reference evidence="3" key="1">
    <citation type="journal article" date="2014" name="Int. J. Syst. Evol. Microbiol.">
        <title>Complete genome sequence of Corynebacterium casei LMG S-19264T (=DSM 44701T), isolated from a smear-ripened cheese.</title>
        <authorList>
            <consortium name="US DOE Joint Genome Institute (JGI-PGF)"/>
            <person name="Walter F."/>
            <person name="Albersmeier A."/>
            <person name="Kalinowski J."/>
            <person name="Ruckert C."/>
        </authorList>
    </citation>
    <scope>NUCLEOTIDE SEQUENCE</scope>
    <source>
        <strain evidence="3">NBRC 108769</strain>
    </source>
</reference>
<sequence>MHNMKYIIKSLAFSICFLFSANAFAVNTMANQSAVETYLFQNELEANDFLSLSTKDIRKATQKRLTFKEHIVFRVMKAKMFLKVRNGEEFDAEEYYKTGASDFNIGGFLLGFFLPIIGNLIALLFGGNAFKWSLIGTLTSIIAGIIAWIL</sequence>
<keyword evidence="1" id="KW-0472">Membrane</keyword>
<dbReference type="Proteomes" id="UP001156666">
    <property type="component" value="Unassembled WGS sequence"/>
</dbReference>
<feature type="signal peptide" evidence="2">
    <location>
        <begin position="1"/>
        <end position="25"/>
    </location>
</feature>
<keyword evidence="1" id="KW-0812">Transmembrane</keyword>
<name>A0AA37SM21_9BACT</name>
<keyword evidence="2" id="KW-0732">Signal</keyword>
<dbReference type="AlphaFoldDB" id="A0AA37SM21"/>